<gene>
    <name evidence="1" type="ORF">S01H1_42130</name>
</gene>
<organism evidence="1">
    <name type="scientific">marine sediment metagenome</name>
    <dbReference type="NCBI Taxonomy" id="412755"/>
    <lineage>
        <taxon>unclassified sequences</taxon>
        <taxon>metagenomes</taxon>
        <taxon>ecological metagenomes</taxon>
    </lineage>
</organism>
<proteinExistence type="predicted"/>
<dbReference type="EMBL" id="BARS01026762">
    <property type="protein sequence ID" value="GAG04244.1"/>
    <property type="molecule type" value="Genomic_DNA"/>
</dbReference>
<feature type="non-terminal residue" evidence="1">
    <location>
        <position position="256"/>
    </location>
</feature>
<reference evidence="1" key="1">
    <citation type="journal article" date="2014" name="Front. Microbiol.">
        <title>High frequency of phylogenetically diverse reductive dehalogenase-homologous genes in deep subseafloor sedimentary metagenomes.</title>
        <authorList>
            <person name="Kawai M."/>
            <person name="Futagami T."/>
            <person name="Toyoda A."/>
            <person name="Takaki Y."/>
            <person name="Nishi S."/>
            <person name="Hori S."/>
            <person name="Arai W."/>
            <person name="Tsubouchi T."/>
            <person name="Morono Y."/>
            <person name="Uchiyama I."/>
            <person name="Ito T."/>
            <person name="Fujiyama A."/>
            <person name="Inagaki F."/>
            <person name="Takami H."/>
        </authorList>
    </citation>
    <scope>NUCLEOTIDE SEQUENCE</scope>
    <source>
        <strain evidence="1">Expedition CK06-06</strain>
    </source>
</reference>
<comment type="caution">
    <text evidence="1">The sequence shown here is derived from an EMBL/GenBank/DDBJ whole genome shotgun (WGS) entry which is preliminary data.</text>
</comment>
<protein>
    <submittedName>
        <fullName evidence="1">Uncharacterized protein</fullName>
    </submittedName>
</protein>
<accession>X0UEQ0</accession>
<evidence type="ECO:0000313" key="1">
    <source>
        <dbReference type="EMBL" id="GAG04244.1"/>
    </source>
</evidence>
<name>X0UEQ0_9ZZZZ</name>
<sequence>MTTHHHFQSENRGAVFRPPTMRIVRSKVSTTSAIDDPDDQDYGKPSWGEPTVEPYWHPLILHWGSNGQLTTLQIKIVLGQGSGKSRMRAEASPYNPGDHIELMQVGVGEGPEEEFVKPWFSGYIAQESMLIQAHPDVESVTLTAYGTELLLSHKIITGMWVAKADQGVSAMQGTLSAADAIRTNAWEARLPVIMNDKGLGNASEETWQLTNLKVPPLGYAPTTANNRCRVFASPGATAGDSVSELWTAYTALRSVV</sequence>
<dbReference type="AlphaFoldDB" id="X0UEQ0"/>